<proteinExistence type="predicted"/>
<dbReference type="AlphaFoldDB" id="A0AAW7TBL2"/>
<evidence type="ECO:0000313" key="1">
    <source>
        <dbReference type="EMBL" id="MDN7799640.1"/>
    </source>
</evidence>
<dbReference type="EMBL" id="JAUJRV010000051">
    <property type="protein sequence ID" value="MDN7799640.1"/>
    <property type="molecule type" value="Genomic_DNA"/>
</dbReference>
<evidence type="ECO:0000313" key="2">
    <source>
        <dbReference type="Proteomes" id="UP001171620"/>
    </source>
</evidence>
<sequence>MQIPLGTSGLFFNTTTEFYNQLPSACVRIIGSGCFFARHNWPEFAYCGRLPIADKGATAGGNSDLASAK</sequence>
<gene>
    <name evidence="1" type="ORF">QZM33_32425</name>
</gene>
<comment type="caution">
    <text evidence="1">The sequence shown here is derived from an EMBL/GenBank/DDBJ whole genome shotgun (WGS) entry which is preliminary data.</text>
</comment>
<reference evidence="1" key="1">
    <citation type="submission" date="2023-07" db="EMBL/GenBank/DDBJ databases">
        <title>A collection of bacterial strains from the Burkholderia cepacia Research Laboratory and Repository.</title>
        <authorList>
            <person name="Lipuma J."/>
            <person name="Spilker T."/>
            <person name="Caverly L."/>
        </authorList>
    </citation>
    <scope>NUCLEOTIDE SEQUENCE</scope>
    <source>
        <strain evidence="1">AU44268</strain>
    </source>
</reference>
<accession>A0AAW7TBL2</accession>
<dbReference type="RefSeq" id="WP_131754044.1">
    <property type="nucleotide sequence ID" value="NZ_CAAAFK010000005.1"/>
</dbReference>
<dbReference type="Proteomes" id="UP001171620">
    <property type="component" value="Unassembled WGS sequence"/>
</dbReference>
<protein>
    <submittedName>
        <fullName evidence="1">Uncharacterized protein</fullName>
    </submittedName>
</protein>
<name>A0AAW7TBL2_BURVI</name>
<organism evidence="1 2">
    <name type="scientific">Burkholderia vietnamiensis</name>
    <dbReference type="NCBI Taxonomy" id="60552"/>
    <lineage>
        <taxon>Bacteria</taxon>
        <taxon>Pseudomonadati</taxon>
        <taxon>Pseudomonadota</taxon>
        <taxon>Betaproteobacteria</taxon>
        <taxon>Burkholderiales</taxon>
        <taxon>Burkholderiaceae</taxon>
        <taxon>Burkholderia</taxon>
        <taxon>Burkholderia cepacia complex</taxon>
    </lineage>
</organism>